<evidence type="ECO:0000313" key="2">
    <source>
        <dbReference type="EMBL" id="KAL0114095.1"/>
    </source>
</evidence>
<gene>
    <name evidence="2" type="ORF">PUN28_011427</name>
</gene>
<proteinExistence type="predicted"/>
<sequence>MFLCFLLQVSDVTLEWKKKTPHSPLNAAGRVQGSYARRRKGKGEGGEGGSGRRERGGADIGEAFCGMGPGVKSISAGLSGLGRTKQGGEGSS</sequence>
<name>A0AAW2FFT0_9HYME</name>
<evidence type="ECO:0000256" key="1">
    <source>
        <dbReference type="SAM" id="MobiDB-lite"/>
    </source>
</evidence>
<organism evidence="2 3">
    <name type="scientific">Cardiocondyla obscurior</name>
    <dbReference type="NCBI Taxonomy" id="286306"/>
    <lineage>
        <taxon>Eukaryota</taxon>
        <taxon>Metazoa</taxon>
        <taxon>Ecdysozoa</taxon>
        <taxon>Arthropoda</taxon>
        <taxon>Hexapoda</taxon>
        <taxon>Insecta</taxon>
        <taxon>Pterygota</taxon>
        <taxon>Neoptera</taxon>
        <taxon>Endopterygota</taxon>
        <taxon>Hymenoptera</taxon>
        <taxon>Apocrita</taxon>
        <taxon>Aculeata</taxon>
        <taxon>Formicoidea</taxon>
        <taxon>Formicidae</taxon>
        <taxon>Myrmicinae</taxon>
        <taxon>Cardiocondyla</taxon>
    </lineage>
</organism>
<protein>
    <submittedName>
        <fullName evidence="2">Uncharacterized protein</fullName>
    </submittedName>
</protein>
<accession>A0AAW2FFT0</accession>
<comment type="caution">
    <text evidence="2">The sequence shown here is derived from an EMBL/GenBank/DDBJ whole genome shotgun (WGS) entry which is preliminary data.</text>
</comment>
<feature type="region of interest" description="Disordered" evidence="1">
    <location>
        <begin position="21"/>
        <end position="62"/>
    </location>
</feature>
<keyword evidence="3" id="KW-1185">Reference proteome</keyword>
<evidence type="ECO:0000313" key="3">
    <source>
        <dbReference type="Proteomes" id="UP001430953"/>
    </source>
</evidence>
<dbReference type="AlphaFoldDB" id="A0AAW2FFT0"/>
<dbReference type="Proteomes" id="UP001430953">
    <property type="component" value="Unassembled WGS sequence"/>
</dbReference>
<feature type="compositionally biased region" description="Basic and acidic residues" evidence="1">
    <location>
        <begin position="42"/>
        <end position="57"/>
    </location>
</feature>
<dbReference type="EMBL" id="JADYXP020000011">
    <property type="protein sequence ID" value="KAL0114095.1"/>
    <property type="molecule type" value="Genomic_DNA"/>
</dbReference>
<reference evidence="2 3" key="1">
    <citation type="submission" date="2023-03" db="EMBL/GenBank/DDBJ databases">
        <title>High recombination rates correlate with genetic variation in Cardiocondyla obscurior ants.</title>
        <authorList>
            <person name="Errbii M."/>
        </authorList>
    </citation>
    <scope>NUCLEOTIDE SEQUENCE [LARGE SCALE GENOMIC DNA]</scope>
    <source>
        <strain evidence="2">Alpha-2009</strain>
        <tissue evidence="2">Whole body</tissue>
    </source>
</reference>